<dbReference type="PIRSF" id="PIRSF005650">
    <property type="entry name" value="Uridylate_kin"/>
    <property type="match status" value="1"/>
</dbReference>
<dbReference type="EMBL" id="AP027079">
    <property type="protein sequence ID" value="BDU68180.1"/>
    <property type="molecule type" value="Genomic_DNA"/>
</dbReference>
<evidence type="ECO:0000256" key="7">
    <source>
        <dbReference type="ARBA" id="ARBA00022777"/>
    </source>
</evidence>
<keyword evidence="14" id="KW-1185">Reference proteome</keyword>
<evidence type="ECO:0000256" key="10">
    <source>
        <dbReference type="ARBA" id="ARBA00047767"/>
    </source>
</evidence>
<dbReference type="InterPro" id="IPR001048">
    <property type="entry name" value="Asp/Glu/Uridylate_kinase"/>
</dbReference>
<reference evidence="14" key="1">
    <citation type="journal article" date="2023" name="Int. J. Syst. Evol. Microbiol.">
        <title>Mesoterricola silvestris gen. nov., sp. nov., Mesoterricola sediminis sp. nov., Geothrix oryzae sp. nov., Geothrix edaphica sp. nov., Geothrix rubra sp. nov., and Geothrix limicola sp. nov., six novel members of Acidobacteriota isolated from soils.</title>
        <authorList>
            <person name="Itoh H."/>
            <person name="Sugisawa Y."/>
            <person name="Mise K."/>
            <person name="Xu Z."/>
            <person name="Kuniyasu M."/>
            <person name="Ushijima N."/>
            <person name="Kawano K."/>
            <person name="Kobayashi E."/>
            <person name="Shiratori Y."/>
            <person name="Masuda Y."/>
            <person name="Senoo K."/>
        </authorList>
    </citation>
    <scope>NUCLEOTIDE SEQUENCE [LARGE SCALE GENOMIC DNA]</scope>
    <source>
        <strain evidence="14">Red222</strain>
    </source>
</reference>
<dbReference type="InterPro" id="IPR015963">
    <property type="entry name" value="Uridylate_kinase_bac"/>
</dbReference>
<sequence>MKFKRILLKLSGEALMGEQKYGIDPAVVNMIADQVKAIRELGVEVGLVIGGGNIFRGVAGATKGMDRTTADHMGMLATMINALALQDALEHKNVHTRTLSGLEMPKVAESYIRRRATRHLEKGRVVIFGAGTGNPYFSTDTAAALRGNEICAEVVMKATNVDGIYTADPKKDPTATRFDRICFQDVLEKGLRVMDASAIALCMENRLPILVFDMNKPGNLVAAVKGEPVGTLVS</sequence>
<dbReference type="InterPro" id="IPR011817">
    <property type="entry name" value="Uridylate_kinase"/>
</dbReference>
<feature type="domain" description="Aspartate/glutamate/uridylate kinase" evidence="12">
    <location>
        <begin position="4"/>
        <end position="213"/>
    </location>
</feature>
<dbReference type="NCBIfam" id="TIGR02075">
    <property type="entry name" value="pyrH_bact"/>
    <property type="match status" value="1"/>
</dbReference>
<comment type="function">
    <text evidence="11">Catalyzes the reversible phosphorylation of UMP to UDP.</text>
</comment>
<evidence type="ECO:0000256" key="5">
    <source>
        <dbReference type="ARBA" id="ARBA00022679"/>
    </source>
</evidence>
<feature type="binding site" evidence="11">
    <location>
        <position position="52"/>
    </location>
    <ligand>
        <name>ATP</name>
        <dbReference type="ChEBI" id="CHEBI:30616"/>
    </ligand>
</feature>
<evidence type="ECO:0000313" key="13">
    <source>
        <dbReference type="EMBL" id="BDU68180.1"/>
    </source>
</evidence>
<evidence type="ECO:0000256" key="3">
    <source>
        <dbReference type="ARBA" id="ARBA00007614"/>
    </source>
</evidence>
<feature type="binding site" evidence="11">
    <location>
        <position position="160"/>
    </location>
    <ligand>
        <name>ATP</name>
        <dbReference type="ChEBI" id="CHEBI:30616"/>
    </ligand>
</feature>
<dbReference type="InterPro" id="IPR036393">
    <property type="entry name" value="AceGlu_kinase-like_sf"/>
</dbReference>
<dbReference type="EC" id="2.7.4.22" evidence="11"/>
<comment type="pathway">
    <text evidence="2 11">Pyrimidine metabolism; CTP biosynthesis via de novo pathway; UDP from UMP (UMPK route): step 1/1.</text>
</comment>
<protein>
    <recommendedName>
        <fullName evidence="11">Uridylate kinase</fullName>
        <shortName evidence="11">UK</shortName>
        <ecNumber evidence="11">2.7.4.22</ecNumber>
    </recommendedName>
    <alternativeName>
        <fullName evidence="11">Uridine monophosphate kinase</fullName>
        <shortName evidence="11">UMP kinase</shortName>
        <shortName evidence="11">UMPK</shortName>
    </alternativeName>
</protein>
<feature type="binding site" evidence="11">
    <location>
        <position position="56"/>
    </location>
    <ligand>
        <name>ATP</name>
        <dbReference type="ChEBI" id="CHEBI:30616"/>
    </ligand>
</feature>
<dbReference type="PANTHER" id="PTHR42833:SF4">
    <property type="entry name" value="URIDYLATE KINASE PUMPKIN, CHLOROPLASTIC"/>
    <property type="match status" value="1"/>
</dbReference>
<feature type="binding site" evidence="11">
    <location>
        <position position="159"/>
    </location>
    <ligand>
        <name>ATP</name>
        <dbReference type="ChEBI" id="CHEBI:30616"/>
    </ligand>
</feature>
<comment type="caution">
    <text evidence="11">Lacks conserved residue(s) required for the propagation of feature annotation.</text>
</comment>
<comment type="subcellular location">
    <subcellularLocation>
        <location evidence="1 11">Cytoplasm</location>
    </subcellularLocation>
</comment>
<keyword evidence="9 11" id="KW-0665">Pyrimidine biosynthesis</keyword>
<evidence type="ECO:0000259" key="12">
    <source>
        <dbReference type="Pfam" id="PF00696"/>
    </source>
</evidence>
<dbReference type="RefSeq" id="WP_286354804.1">
    <property type="nucleotide sequence ID" value="NZ_AP027079.1"/>
</dbReference>
<feature type="binding site" evidence="11">
    <location>
        <position position="168"/>
    </location>
    <ligand>
        <name>ATP</name>
        <dbReference type="ChEBI" id="CHEBI:30616"/>
    </ligand>
</feature>
<dbReference type="Gene3D" id="3.40.1160.10">
    <property type="entry name" value="Acetylglutamate kinase-like"/>
    <property type="match status" value="1"/>
</dbReference>
<evidence type="ECO:0000256" key="11">
    <source>
        <dbReference type="HAMAP-Rule" id="MF_01220"/>
    </source>
</evidence>
<comment type="activity regulation">
    <text evidence="11">Inhibited by UTP.</text>
</comment>
<feature type="binding site" evidence="11">
    <location>
        <position position="165"/>
    </location>
    <ligand>
        <name>ATP</name>
        <dbReference type="ChEBI" id="CHEBI:30616"/>
    </ligand>
</feature>
<keyword evidence="5 11" id="KW-0808">Transferase</keyword>
<keyword evidence="6 11" id="KW-0547">Nucleotide-binding</keyword>
<dbReference type="SUPFAM" id="SSF53633">
    <property type="entry name" value="Carbamate kinase-like"/>
    <property type="match status" value="1"/>
</dbReference>
<accession>A0ABN6V0D4</accession>
<comment type="catalytic activity">
    <reaction evidence="10 11">
        <text>UMP + ATP = UDP + ADP</text>
        <dbReference type="Rhea" id="RHEA:24400"/>
        <dbReference type="ChEBI" id="CHEBI:30616"/>
        <dbReference type="ChEBI" id="CHEBI:57865"/>
        <dbReference type="ChEBI" id="CHEBI:58223"/>
        <dbReference type="ChEBI" id="CHEBI:456216"/>
        <dbReference type="EC" id="2.7.4.22"/>
    </reaction>
</comment>
<evidence type="ECO:0000256" key="6">
    <source>
        <dbReference type="ARBA" id="ARBA00022741"/>
    </source>
</evidence>
<keyword evidence="7 11" id="KW-0418">Kinase</keyword>
<comment type="subunit">
    <text evidence="11">Homohexamer.</text>
</comment>
<comment type="similarity">
    <text evidence="3 11">Belongs to the UMP kinase family.</text>
</comment>
<feature type="binding site" evidence="11">
    <location>
        <begin position="132"/>
        <end position="139"/>
    </location>
    <ligand>
        <name>UMP</name>
        <dbReference type="ChEBI" id="CHEBI:57865"/>
    </ligand>
</feature>
<evidence type="ECO:0000256" key="9">
    <source>
        <dbReference type="ARBA" id="ARBA00022975"/>
    </source>
</evidence>
<dbReference type="PANTHER" id="PTHR42833">
    <property type="entry name" value="URIDYLATE KINASE"/>
    <property type="match status" value="1"/>
</dbReference>
<evidence type="ECO:0000256" key="8">
    <source>
        <dbReference type="ARBA" id="ARBA00022840"/>
    </source>
</evidence>
<evidence type="ECO:0000256" key="2">
    <source>
        <dbReference type="ARBA" id="ARBA00004791"/>
    </source>
</evidence>
<evidence type="ECO:0000256" key="4">
    <source>
        <dbReference type="ARBA" id="ARBA00022490"/>
    </source>
</evidence>
<proteinExistence type="inferred from homology"/>
<dbReference type="Proteomes" id="UP001242010">
    <property type="component" value="Chromosome"/>
</dbReference>
<dbReference type="Pfam" id="PF00696">
    <property type="entry name" value="AA_kinase"/>
    <property type="match status" value="1"/>
</dbReference>
<dbReference type="CDD" id="cd04254">
    <property type="entry name" value="AAK_UMPK-PyrH-Ec"/>
    <property type="match status" value="1"/>
</dbReference>
<dbReference type="GO" id="GO:0016301">
    <property type="term" value="F:kinase activity"/>
    <property type="evidence" value="ECO:0007669"/>
    <property type="project" value="UniProtKB-KW"/>
</dbReference>
<evidence type="ECO:0000256" key="1">
    <source>
        <dbReference type="ARBA" id="ARBA00004496"/>
    </source>
</evidence>
<name>A0ABN6V0D4_9BACT</name>
<evidence type="ECO:0000313" key="14">
    <source>
        <dbReference type="Proteomes" id="UP001242010"/>
    </source>
</evidence>
<keyword evidence="8 11" id="KW-0067">ATP-binding</keyword>
<gene>
    <name evidence="11 13" type="primary">pyrH</name>
    <name evidence="13" type="ORF">GETHOR_02810</name>
</gene>
<feature type="binding site" evidence="11">
    <location>
        <begin position="9"/>
        <end position="12"/>
    </location>
    <ligand>
        <name>ATP</name>
        <dbReference type="ChEBI" id="CHEBI:30616"/>
    </ligand>
</feature>
<keyword evidence="4 11" id="KW-0963">Cytoplasm</keyword>
<feature type="binding site" evidence="11">
    <location>
        <position position="51"/>
    </location>
    <ligand>
        <name>UMP</name>
        <dbReference type="ChEBI" id="CHEBI:57865"/>
    </ligand>
</feature>
<feature type="binding site" evidence="11">
    <location>
        <position position="71"/>
    </location>
    <ligand>
        <name>UMP</name>
        <dbReference type="ChEBI" id="CHEBI:57865"/>
    </ligand>
</feature>
<dbReference type="HAMAP" id="MF_01220_B">
    <property type="entry name" value="PyrH_B"/>
    <property type="match status" value="1"/>
</dbReference>
<organism evidence="13 14">
    <name type="scientific">Geothrix oryzae</name>
    <dbReference type="NCBI Taxonomy" id="2927975"/>
    <lineage>
        <taxon>Bacteria</taxon>
        <taxon>Pseudomonadati</taxon>
        <taxon>Acidobacteriota</taxon>
        <taxon>Holophagae</taxon>
        <taxon>Holophagales</taxon>
        <taxon>Holophagaceae</taxon>
        <taxon>Geothrix</taxon>
    </lineage>
</organism>